<organism evidence="1 2">
    <name type="scientific">Sagittula stellata (strain ATCC 700073 / DSM 11524 / E-37)</name>
    <dbReference type="NCBI Taxonomy" id="388399"/>
    <lineage>
        <taxon>Bacteria</taxon>
        <taxon>Pseudomonadati</taxon>
        <taxon>Pseudomonadota</taxon>
        <taxon>Alphaproteobacteria</taxon>
        <taxon>Rhodobacterales</taxon>
        <taxon>Roseobacteraceae</taxon>
        <taxon>Sagittula</taxon>
    </lineage>
</organism>
<sequence length="59" mass="6663">MAQAALPWSPTSCRRIWTRARKRGEAVEVVLERLTRAEAACLARERFARQFSAGAEDNT</sequence>
<dbReference type="InterPro" id="IPR045386">
    <property type="entry name" value="DUF6525"/>
</dbReference>
<accession>A3K7X2</accession>
<dbReference type="Pfam" id="PF20135">
    <property type="entry name" value="DUF6525"/>
    <property type="match status" value="1"/>
</dbReference>
<dbReference type="Proteomes" id="UP000005713">
    <property type="component" value="Unassembled WGS sequence"/>
</dbReference>
<dbReference type="AlphaFoldDB" id="A3K7X2"/>
<reference evidence="1 2" key="1">
    <citation type="submission" date="2006-06" db="EMBL/GenBank/DDBJ databases">
        <authorList>
            <person name="Moran M.A."/>
            <person name="Ferriera S."/>
            <person name="Johnson J."/>
            <person name="Kravitz S."/>
            <person name="Beeson K."/>
            <person name="Sutton G."/>
            <person name="Rogers Y.-H."/>
            <person name="Friedman R."/>
            <person name="Frazier M."/>
            <person name="Venter J.C."/>
        </authorList>
    </citation>
    <scope>NUCLEOTIDE SEQUENCE [LARGE SCALE GENOMIC DNA]</scope>
    <source>
        <strain evidence="1 2">E-37</strain>
    </source>
</reference>
<evidence type="ECO:0000313" key="1">
    <source>
        <dbReference type="EMBL" id="EBA06744.1"/>
    </source>
</evidence>
<name>A3K7X2_SAGS3</name>
<keyword evidence="2" id="KW-1185">Reference proteome</keyword>
<protein>
    <submittedName>
        <fullName evidence="1">Uncharacterized protein</fullName>
    </submittedName>
</protein>
<proteinExistence type="predicted"/>
<evidence type="ECO:0000313" key="2">
    <source>
        <dbReference type="Proteomes" id="UP000005713"/>
    </source>
</evidence>
<gene>
    <name evidence="1" type="ORF">SSE37_02615</name>
</gene>
<dbReference type="EMBL" id="AAYA01000013">
    <property type="protein sequence ID" value="EBA06744.1"/>
    <property type="molecule type" value="Genomic_DNA"/>
</dbReference>
<comment type="caution">
    <text evidence="1">The sequence shown here is derived from an EMBL/GenBank/DDBJ whole genome shotgun (WGS) entry which is preliminary data.</text>
</comment>